<keyword evidence="1" id="KW-0479">Metal-binding</keyword>
<keyword evidence="6" id="KW-0175">Coiled coil</keyword>
<accession>A0A3Q1G989</accession>
<dbReference type="SUPFAM" id="SSF57716">
    <property type="entry name" value="Glucocorticoid receptor-like (DNA-binding domain)"/>
    <property type="match status" value="1"/>
</dbReference>
<dbReference type="Pfam" id="PF05485">
    <property type="entry name" value="THAP"/>
    <property type="match status" value="1"/>
</dbReference>
<reference evidence="8" key="1">
    <citation type="submission" date="2025-08" db="UniProtKB">
        <authorList>
            <consortium name="Ensembl"/>
        </authorList>
    </citation>
    <scope>IDENTIFICATION</scope>
</reference>
<keyword evidence="3" id="KW-0862">Zinc</keyword>
<sequence length="146" mass="16902">MAGCCVFGCTNRNTQEGLNLYRIPRDSRPFLQAIKRVDTINNAFVCSAHFISGKSSLDWQSPDFVPSVFVYTKQSKRPEVKMERNEYDNLNLRHRQLQDEYVNLKQEFTKPQAENHKLKEKLEKSTISCSTVKSHIGKLFFFPPLG</sequence>
<protein>
    <recommendedName>
        <fullName evidence="7">THAP-type domain-containing protein</fullName>
    </recommendedName>
</protein>
<keyword evidence="9" id="KW-1185">Reference proteome</keyword>
<evidence type="ECO:0000256" key="1">
    <source>
        <dbReference type="ARBA" id="ARBA00022723"/>
    </source>
</evidence>
<evidence type="ECO:0000313" key="9">
    <source>
        <dbReference type="Proteomes" id="UP000257200"/>
    </source>
</evidence>
<name>A0A3Q1G989_9TELE</name>
<evidence type="ECO:0000256" key="6">
    <source>
        <dbReference type="SAM" id="Coils"/>
    </source>
</evidence>
<evidence type="ECO:0000256" key="4">
    <source>
        <dbReference type="ARBA" id="ARBA00023125"/>
    </source>
</evidence>
<evidence type="ECO:0000256" key="5">
    <source>
        <dbReference type="PROSITE-ProRule" id="PRU00309"/>
    </source>
</evidence>
<evidence type="ECO:0000259" key="7">
    <source>
        <dbReference type="PROSITE" id="PS50950"/>
    </source>
</evidence>
<dbReference type="InParanoid" id="A0A3Q1G989"/>
<dbReference type="GO" id="GO:0003677">
    <property type="term" value="F:DNA binding"/>
    <property type="evidence" value="ECO:0007669"/>
    <property type="project" value="UniProtKB-UniRule"/>
</dbReference>
<dbReference type="PROSITE" id="PS50950">
    <property type="entry name" value="ZF_THAP"/>
    <property type="match status" value="1"/>
</dbReference>
<proteinExistence type="predicted"/>
<evidence type="ECO:0000256" key="3">
    <source>
        <dbReference type="ARBA" id="ARBA00022833"/>
    </source>
</evidence>
<dbReference type="STRING" id="80966.ENSAPOP00000024232"/>
<reference evidence="8" key="2">
    <citation type="submission" date="2025-09" db="UniProtKB">
        <authorList>
            <consortium name="Ensembl"/>
        </authorList>
    </citation>
    <scope>IDENTIFICATION</scope>
</reference>
<dbReference type="GO" id="GO:0008270">
    <property type="term" value="F:zinc ion binding"/>
    <property type="evidence" value="ECO:0007669"/>
    <property type="project" value="UniProtKB-KW"/>
</dbReference>
<organism evidence="8 9">
    <name type="scientific">Acanthochromis polyacanthus</name>
    <name type="common">spiny chromis</name>
    <dbReference type="NCBI Taxonomy" id="80966"/>
    <lineage>
        <taxon>Eukaryota</taxon>
        <taxon>Metazoa</taxon>
        <taxon>Chordata</taxon>
        <taxon>Craniata</taxon>
        <taxon>Vertebrata</taxon>
        <taxon>Euteleostomi</taxon>
        <taxon>Actinopterygii</taxon>
        <taxon>Neopterygii</taxon>
        <taxon>Teleostei</taxon>
        <taxon>Neoteleostei</taxon>
        <taxon>Acanthomorphata</taxon>
        <taxon>Ovalentaria</taxon>
        <taxon>Pomacentridae</taxon>
        <taxon>Acanthochromis</taxon>
    </lineage>
</organism>
<keyword evidence="4 5" id="KW-0238">DNA-binding</keyword>
<evidence type="ECO:0000256" key="2">
    <source>
        <dbReference type="ARBA" id="ARBA00022771"/>
    </source>
</evidence>
<feature type="coiled-coil region" evidence="6">
    <location>
        <begin position="80"/>
        <end position="107"/>
    </location>
</feature>
<dbReference type="AlphaFoldDB" id="A0A3Q1G989"/>
<evidence type="ECO:0000313" key="8">
    <source>
        <dbReference type="Ensembl" id="ENSAPOP00000024232.1"/>
    </source>
</evidence>
<feature type="domain" description="THAP-type" evidence="7">
    <location>
        <begin position="1"/>
        <end position="69"/>
    </location>
</feature>
<dbReference type="Proteomes" id="UP000257200">
    <property type="component" value="Unplaced"/>
</dbReference>
<dbReference type="SMART" id="SM00980">
    <property type="entry name" value="THAP"/>
    <property type="match status" value="1"/>
</dbReference>
<dbReference type="InterPro" id="IPR006612">
    <property type="entry name" value="THAP_Znf"/>
</dbReference>
<dbReference type="Ensembl" id="ENSAPOT00000009263.1">
    <property type="protein sequence ID" value="ENSAPOP00000024232.1"/>
    <property type="gene ID" value="ENSAPOG00000006527.1"/>
</dbReference>
<keyword evidence="2 5" id="KW-0863">Zinc-finger</keyword>